<accession>A0A2K4ZMU8</accession>
<protein>
    <submittedName>
        <fullName evidence="5">Putative oxidoreductase/MSMEI_2346</fullName>
        <ecNumber evidence="5">1.-.-.-</ecNumber>
    </submittedName>
</protein>
<name>A0A2K4ZMU8_9FIRM</name>
<dbReference type="InterPro" id="IPR020471">
    <property type="entry name" value="AKR"/>
</dbReference>
<dbReference type="InterPro" id="IPR023210">
    <property type="entry name" value="NADP_OxRdtase_dom"/>
</dbReference>
<keyword evidence="6" id="KW-1185">Reference proteome</keyword>
<sequence length="395" mass="45446">MRKVNYRKDKYGNDLSILGYGCMRFSRTGGKVDIDKAEQEILAAFRGGVNYYDTAYVYPGSEAALGEILERNHIRDQVAIATKLPHYLIKTADSMEKYFREQLRRLRTDYVDYYLMHMLTDVETWERLKSLGIVEWLEQKKKSGEIRQAGFSYHGNSDTFCRLVDEYSWDFCQIQYNYMDENTQAGRRGLQYAAAKGLPVIIMEPLRGGKLVNNLPGEAKTLFETYPVKRTPADWAFRWLWNQEEVTCVLSGMNSLEMVEENVKTASEAFVGELGTEEEEMLQKVVQAINAKMKVGCTGCGYCMPCPRNVDIPGTFASYNRRYSEGKFAALMEHFMCTALRRTSTAAANCVECGKCEQHCPQHIEIRKELKNARRQLEGPMYKIGRKIVSLFRLY</sequence>
<dbReference type="PRINTS" id="PR00069">
    <property type="entry name" value="ALDKETRDTASE"/>
</dbReference>
<keyword evidence="2" id="KW-0408">Iron</keyword>
<dbReference type="EMBL" id="OFSM01000030">
    <property type="protein sequence ID" value="SOY31746.1"/>
    <property type="molecule type" value="Genomic_DNA"/>
</dbReference>
<dbReference type="SUPFAM" id="SSF46548">
    <property type="entry name" value="alpha-helical ferredoxin"/>
    <property type="match status" value="1"/>
</dbReference>
<dbReference type="AlphaFoldDB" id="A0A2K4ZMU8"/>
<keyword evidence="3" id="KW-0411">Iron-sulfur</keyword>
<evidence type="ECO:0000256" key="3">
    <source>
        <dbReference type="ARBA" id="ARBA00023014"/>
    </source>
</evidence>
<keyword evidence="1" id="KW-0479">Metal-binding</keyword>
<dbReference type="PANTHER" id="PTHR43312:SF2">
    <property type="entry name" value="OXIDOREDUCTASE"/>
    <property type="match status" value="1"/>
</dbReference>
<dbReference type="GO" id="GO:0016491">
    <property type="term" value="F:oxidoreductase activity"/>
    <property type="evidence" value="ECO:0007669"/>
    <property type="project" value="UniProtKB-KW"/>
</dbReference>
<dbReference type="CDD" id="cd19096">
    <property type="entry name" value="AKR_Fe-S_oxidoreductase"/>
    <property type="match status" value="1"/>
</dbReference>
<dbReference type="PANTHER" id="PTHR43312">
    <property type="entry name" value="D-THREO-ALDOSE 1-DEHYDROGENASE"/>
    <property type="match status" value="1"/>
</dbReference>
<gene>
    <name evidence="5" type="ORF">AMURIS_04494</name>
</gene>
<proteinExistence type="predicted"/>
<organism evidence="5 6">
    <name type="scientific">Acetatifactor muris</name>
    <dbReference type="NCBI Taxonomy" id="879566"/>
    <lineage>
        <taxon>Bacteria</taxon>
        <taxon>Bacillati</taxon>
        <taxon>Bacillota</taxon>
        <taxon>Clostridia</taxon>
        <taxon>Lachnospirales</taxon>
        <taxon>Lachnospiraceae</taxon>
        <taxon>Acetatifactor</taxon>
    </lineage>
</organism>
<dbReference type="PROSITE" id="PS51379">
    <property type="entry name" value="4FE4S_FER_2"/>
    <property type="match status" value="1"/>
</dbReference>
<evidence type="ECO:0000256" key="2">
    <source>
        <dbReference type="ARBA" id="ARBA00023004"/>
    </source>
</evidence>
<dbReference type="PROSITE" id="PS00198">
    <property type="entry name" value="4FE4S_FER_1"/>
    <property type="match status" value="1"/>
</dbReference>
<evidence type="ECO:0000313" key="6">
    <source>
        <dbReference type="Proteomes" id="UP000236311"/>
    </source>
</evidence>
<dbReference type="GO" id="GO:0051536">
    <property type="term" value="F:iron-sulfur cluster binding"/>
    <property type="evidence" value="ECO:0007669"/>
    <property type="project" value="UniProtKB-KW"/>
</dbReference>
<dbReference type="Pfam" id="PF13187">
    <property type="entry name" value="Fer4_9"/>
    <property type="match status" value="1"/>
</dbReference>
<dbReference type="InterPro" id="IPR017900">
    <property type="entry name" value="4Fe4S_Fe_S_CS"/>
</dbReference>
<dbReference type="Gene3D" id="3.20.20.100">
    <property type="entry name" value="NADP-dependent oxidoreductase domain"/>
    <property type="match status" value="1"/>
</dbReference>
<dbReference type="InterPro" id="IPR036812">
    <property type="entry name" value="NAD(P)_OxRdtase_dom_sf"/>
</dbReference>
<dbReference type="EC" id="1.-.-.-" evidence="5"/>
<reference evidence="5 6" key="1">
    <citation type="submission" date="2018-01" db="EMBL/GenBank/DDBJ databases">
        <authorList>
            <person name="Gaut B.S."/>
            <person name="Morton B.R."/>
            <person name="Clegg M.T."/>
            <person name="Duvall M.R."/>
        </authorList>
    </citation>
    <scope>NUCLEOTIDE SEQUENCE [LARGE SCALE GENOMIC DNA]</scope>
    <source>
        <strain evidence="5">GP69</strain>
    </source>
</reference>
<dbReference type="Pfam" id="PF00248">
    <property type="entry name" value="Aldo_ket_red"/>
    <property type="match status" value="1"/>
</dbReference>
<dbReference type="GO" id="GO:0046872">
    <property type="term" value="F:metal ion binding"/>
    <property type="evidence" value="ECO:0007669"/>
    <property type="project" value="UniProtKB-KW"/>
</dbReference>
<dbReference type="SUPFAM" id="SSF51430">
    <property type="entry name" value="NAD(P)-linked oxidoreductase"/>
    <property type="match status" value="1"/>
</dbReference>
<dbReference type="InterPro" id="IPR053135">
    <property type="entry name" value="AKR2_Oxidoreductase"/>
</dbReference>
<evidence type="ECO:0000259" key="4">
    <source>
        <dbReference type="PROSITE" id="PS51379"/>
    </source>
</evidence>
<dbReference type="InterPro" id="IPR017896">
    <property type="entry name" value="4Fe4S_Fe-S-bd"/>
</dbReference>
<dbReference type="Proteomes" id="UP000236311">
    <property type="component" value="Unassembled WGS sequence"/>
</dbReference>
<keyword evidence="5" id="KW-0560">Oxidoreductase</keyword>
<feature type="domain" description="4Fe-4S ferredoxin-type" evidence="4">
    <location>
        <begin position="341"/>
        <end position="369"/>
    </location>
</feature>
<evidence type="ECO:0000313" key="5">
    <source>
        <dbReference type="EMBL" id="SOY31746.1"/>
    </source>
</evidence>
<evidence type="ECO:0000256" key="1">
    <source>
        <dbReference type="ARBA" id="ARBA00022723"/>
    </source>
</evidence>